<dbReference type="Proteomes" id="UP000006233">
    <property type="component" value="Unassembled WGS sequence"/>
</dbReference>
<dbReference type="Pfam" id="PF13644">
    <property type="entry name" value="DKNYY"/>
    <property type="match status" value="1"/>
</dbReference>
<name>C9MXU2_9FUSO</name>
<evidence type="ECO:0000313" key="2">
    <source>
        <dbReference type="Proteomes" id="UP000006233"/>
    </source>
</evidence>
<dbReference type="EMBL" id="ACVB02000010">
    <property type="protein sequence ID" value="EEX74322.1"/>
    <property type="molecule type" value="Genomic_DNA"/>
</dbReference>
<accession>C9MXU2</accession>
<comment type="caution">
    <text evidence="1">The sequence shown here is derived from an EMBL/GenBank/DDBJ whole genome shotgun (WGS) entry which is preliminary data.</text>
</comment>
<feature type="non-terminal residue" evidence="1">
    <location>
        <position position="82"/>
    </location>
</feature>
<gene>
    <name evidence="1" type="ORF">GCWU000323_01364</name>
</gene>
<organism evidence="1 2">
    <name type="scientific">Leptotrichia hofstadii F0254</name>
    <dbReference type="NCBI Taxonomy" id="634994"/>
    <lineage>
        <taxon>Bacteria</taxon>
        <taxon>Fusobacteriati</taxon>
        <taxon>Fusobacteriota</taxon>
        <taxon>Fusobacteriia</taxon>
        <taxon>Fusobacteriales</taxon>
        <taxon>Leptotrichiaceae</taxon>
        <taxon>Leptotrichia</taxon>
    </lineage>
</organism>
<sequence>MNIKGHLLKILLLFVLVGSIVNAGYLKEKIKFISLTQWKILRKRSCENIDFRTFKIFEENDNFAKDKDNVYYKNKKLENVDA</sequence>
<dbReference type="InterPro" id="IPR027375">
    <property type="entry name" value="DKNYY"/>
</dbReference>
<reference evidence="1 2" key="1">
    <citation type="submission" date="2009-09" db="EMBL/GenBank/DDBJ databases">
        <authorList>
            <person name="Weinstock G."/>
            <person name="Sodergren E."/>
            <person name="Clifton S."/>
            <person name="Fulton L."/>
            <person name="Fulton B."/>
            <person name="Courtney L."/>
            <person name="Fronick C."/>
            <person name="Harrison M."/>
            <person name="Strong C."/>
            <person name="Farmer C."/>
            <person name="Delahaunty K."/>
            <person name="Markovic C."/>
            <person name="Hall O."/>
            <person name="Minx P."/>
            <person name="Tomlinson C."/>
            <person name="Mitreva M."/>
            <person name="Nelson J."/>
            <person name="Hou S."/>
            <person name="Wollam A."/>
            <person name="Pepin K.H."/>
            <person name="Johnson M."/>
            <person name="Bhonagiri V."/>
            <person name="Nash W.E."/>
            <person name="Warren W."/>
            <person name="Chinwalla A."/>
            <person name="Mardis E.R."/>
            <person name="Wilson R.K."/>
        </authorList>
    </citation>
    <scope>NUCLEOTIDE SEQUENCE [LARGE SCALE GENOMIC DNA]</scope>
    <source>
        <strain evidence="1 2">F0254</strain>
    </source>
</reference>
<dbReference type="STRING" id="634994.GCWU000323_01364"/>
<protein>
    <submittedName>
        <fullName evidence="1">Uncharacterized protein</fullName>
    </submittedName>
</protein>
<evidence type="ECO:0000313" key="1">
    <source>
        <dbReference type="EMBL" id="EEX74322.1"/>
    </source>
</evidence>
<dbReference type="HOGENOM" id="CLU_2579486_0_0_0"/>
<proteinExistence type="predicted"/>
<dbReference type="RefSeq" id="WP_006804700.1">
    <property type="nucleotide sequence ID" value="NZ_GG700632.1"/>
</dbReference>
<dbReference type="AlphaFoldDB" id="C9MXU2"/>